<proteinExistence type="predicted"/>
<protein>
    <submittedName>
        <fullName evidence="1">Uncharacterized protein</fullName>
    </submittedName>
</protein>
<keyword evidence="2" id="KW-1185">Reference proteome</keyword>
<dbReference type="EMBL" id="BSDT01000001">
    <property type="protein sequence ID" value="GLI43059.1"/>
    <property type="molecule type" value="Genomic_DNA"/>
</dbReference>
<organism evidence="1 2">
    <name type="scientific">Glycomyces algeriensis</name>
    <dbReference type="NCBI Taxonomy" id="256037"/>
    <lineage>
        <taxon>Bacteria</taxon>
        <taxon>Bacillati</taxon>
        <taxon>Actinomycetota</taxon>
        <taxon>Actinomycetes</taxon>
        <taxon>Glycomycetales</taxon>
        <taxon>Glycomycetaceae</taxon>
        <taxon>Glycomyces</taxon>
    </lineage>
</organism>
<gene>
    <name evidence="1" type="ORF">GALLR39Z86_29090</name>
</gene>
<dbReference type="Proteomes" id="UP001144313">
    <property type="component" value="Unassembled WGS sequence"/>
</dbReference>
<name>A0A9W6GA64_9ACTN</name>
<evidence type="ECO:0000313" key="1">
    <source>
        <dbReference type="EMBL" id="GLI43059.1"/>
    </source>
</evidence>
<comment type="caution">
    <text evidence="1">The sequence shown here is derived from an EMBL/GenBank/DDBJ whole genome shotgun (WGS) entry which is preliminary data.</text>
</comment>
<sequence>MRADIGLCEYGAAERGAWFASEAAQRHRQDGVAIPAVGPDEGEVPPAAVIRSAAA</sequence>
<reference evidence="1" key="1">
    <citation type="submission" date="2022-12" db="EMBL/GenBank/DDBJ databases">
        <title>Reference genome sequencing for broad-spectrum identification of bacterial and archaeal isolates by mass spectrometry.</title>
        <authorList>
            <person name="Sekiguchi Y."/>
            <person name="Tourlousse D.M."/>
        </authorList>
    </citation>
    <scope>NUCLEOTIDE SEQUENCE</scope>
    <source>
        <strain evidence="1">LLR39Z86</strain>
    </source>
</reference>
<dbReference type="AlphaFoldDB" id="A0A9W6GA64"/>
<accession>A0A9W6GA64</accession>
<evidence type="ECO:0000313" key="2">
    <source>
        <dbReference type="Proteomes" id="UP001144313"/>
    </source>
</evidence>
<dbReference type="RefSeq" id="WP_270113390.1">
    <property type="nucleotide sequence ID" value="NZ_BAAAOL010000017.1"/>
</dbReference>